<reference evidence="1 2" key="2">
    <citation type="submission" date="2018-11" db="EMBL/GenBank/DDBJ databases">
        <authorList>
            <consortium name="Pathogen Informatics"/>
        </authorList>
    </citation>
    <scope>NUCLEOTIDE SEQUENCE [LARGE SCALE GENOMIC DNA]</scope>
</reference>
<dbReference type="WBParaSite" id="BPAG_0000781401-mRNA-1">
    <property type="protein sequence ID" value="BPAG_0000781401-mRNA-1"/>
    <property type="gene ID" value="BPAG_0000781401"/>
</dbReference>
<gene>
    <name evidence="1" type="ORF">BPAG_LOCUS7774</name>
</gene>
<dbReference type="EMBL" id="UZAD01009448">
    <property type="protein sequence ID" value="VDN88960.1"/>
    <property type="molecule type" value="Genomic_DNA"/>
</dbReference>
<dbReference type="STRING" id="6280.A0A0N4THX5"/>
<proteinExistence type="predicted"/>
<evidence type="ECO:0000313" key="1">
    <source>
        <dbReference type="EMBL" id="VDN88960.1"/>
    </source>
</evidence>
<protein>
    <submittedName>
        <fullName evidence="1 3">Uncharacterized protein</fullName>
    </submittedName>
</protein>
<keyword evidence="2" id="KW-1185">Reference proteome</keyword>
<reference evidence="3" key="1">
    <citation type="submission" date="2017-02" db="UniProtKB">
        <authorList>
            <consortium name="WormBaseParasite"/>
        </authorList>
    </citation>
    <scope>IDENTIFICATION</scope>
</reference>
<name>A0A0N4THX5_BRUPA</name>
<evidence type="ECO:0000313" key="3">
    <source>
        <dbReference type="WBParaSite" id="BPAG_0000781401-mRNA-1"/>
    </source>
</evidence>
<organism evidence="3">
    <name type="scientific">Brugia pahangi</name>
    <name type="common">Filarial nematode worm</name>
    <dbReference type="NCBI Taxonomy" id="6280"/>
    <lineage>
        <taxon>Eukaryota</taxon>
        <taxon>Metazoa</taxon>
        <taxon>Ecdysozoa</taxon>
        <taxon>Nematoda</taxon>
        <taxon>Chromadorea</taxon>
        <taxon>Rhabditida</taxon>
        <taxon>Spirurina</taxon>
        <taxon>Spiruromorpha</taxon>
        <taxon>Filarioidea</taxon>
        <taxon>Onchocercidae</taxon>
        <taxon>Brugia</taxon>
    </lineage>
</organism>
<evidence type="ECO:0000313" key="2">
    <source>
        <dbReference type="Proteomes" id="UP000278627"/>
    </source>
</evidence>
<dbReference type="AlphaFoldDB" id="A0A0N4THX5"/>
<sequence>MNMVDYGSYFTTTPVTTTGYDRNTFDTFSLNPNLNFTTTTNTNGSSMATAYSNTIQQQQQQQLYEQYANSYGQLTGNTR</sequence>
<dbReference type="Proteomes" id="UP000278627">
    <property type="component" value="Unassembled WGS sequence"/>
</dbReference>
<accession>A0A0N4THX5</accession>